<keyword evidence="4" id="KW-1185">Reference proteome</keyword>
<dbReference type="EMBL" id="CAJNNV010026777">
    <property type="protein sequence ID" value="CAE8618987.1"/>
    <property type="molecule type" value="Genomic_DNA"/>
</dbReference>
<feature type="compositionally biased region" description="Low complexity" evidence="2">
    <location>
        <begin position="252"/>
        <end position="263"/>
    </location>
</feature>
<evidence type="ECO:0000256" key="2">
    <source>
        <dbReference type="SAM" id="MobiDB-lite"/>
    </source>
</evidence>
<dbReference type="Proteomes" id="UP000654075">
    <property type="component" value="Unassembled WGS sequence"/>
</dbReference>
<protein>
    <submittedName>
        <fullName evidence="3">Uncharacterized protein</fullName>
    </submittedName>
</protein>
<feature type="region of interest" description="Disordered" evidence="2">
    <location>
        <begin position="252"/>
        <end position="274"/>
    </location>
</feature>
<feature type="region of interest" description="Disordered" evidence="2">
    <location>
        <begin position="57"/>
        <end position="125"/>
    </location>
</feature>
<evidence type="ECO:0000256" key="1">
    <source>
        <dbReference type="SAM" id="Coils"/>
    </source>
</evidence>
<gene>
    <name evidence="3" type="ORF">PGLA1383_LOCUS36581</name>
</gene>
<proteinExistence type="predicted"/>
<accession>A0A813G1P7</accession>
<comment type="caution">
    <text evidence="3">The sequence shown here is derived from an EMBL/GenBank/DDBJ whole genome shotgun (WGS) entry which is preliminary data.</text>
</comment>
<name>A0A813G1P7_POLGL</name>
<feature type="compositionally biased region" description="Low complexity" evidence="2">
    <location>
        <begin position="62"/>
        <end position="72"/>
    </location>
</feature>
<organism evidence="3 4">
    <name type="scientific">Polarella glacialis</name>
    <name type="common">Dinoflagellate</name>
    <dbReference type="NCBI Taxonomy" id="89957"/>
    <lineage>
        <taxon>Eukaryota</taxon>
        <taxon>Sar</taxon>
        <taxon>Alveolata</taxon>
        <taxon>Dinophyceae</taxon>
        <taxon>Suessiales</taxon>
        <taxon>Suessiaceae</taxon>
        <taxon>Polarella</taxon>
    </lineage>
</organism>
<feature type="coiled-coil region" evidence="1">
    <location>
        <begin position="175"/>
        <end position="202"/>
    </location>
</feature>
<sequence length="296" mass="32155">MAVLLACVGSRCLSDGGCARGRKPLSCFSQPPYADTEPEERDAFASEVPSDWWGDAADWWFSGGSPTSSASSPERRRSASPGQPPEAGLRRDRTSHFAAARGAQGSAMRRRREDSGGSRPCLPDSTVDEELQSIYCRSSAAQNSLASTLAQHRGLVQFGTDFGARAPPLELRLLLPKAEESIEALLQELDELLLRLEVLEVQHLQVDVRSKRPEFEEQKVILSKLVQKSPLLAPAFSMQLSAKLSAMSSRSSSASTASSPRFASGGGRQVSSPPSLDLWEMEMAFEEVVDSPKQFL</sequence>
<reference evidence="3" key="1">
    <citation type="submission" date="2021-02" db="EMBL/GenBank/DDBJ databases">
        <authorList>
            <person name="Dougan E. K."/>
            <person name="Rhodes N."/>
            <person name="Thang M."/>
            <person name="Chan C."/>
        </authorList>
    </citation>
    <scope>NUCLEOTIDE SEQUENCE</scope>
</reference>
<evidence type="ECO:0000313" key="4">
    <source>
        <dbReference type="Proteomes" id="UP000654075"/>
    </source>
</evidence>
<dbReference type="AlphaFoldDB" id="A0A813G1P7"/>
<evidence type="ECO:0000313" key="3">
    <source>
        <dbReference type="EMBL" id="CAE8618987.1"/>
    </source>
</evidence>
<keyword evidence="1" id="KW-0175">Coiled coil</keyword>
<feature type="region of interest" description="Disordered" evidence="2">
    <location>
        <begin position="29"/>
        <end position="48"/>
    </location>
</feature>